<dbReference type="RefSeq" id="XP_025381162.1">
    <property type="nucleotide sequence ID" value="XM_025520697.1"/>
</dbReference>
<feature type="compositionally biased region" description="Polar residues" evidence="1">
    <location>
        <begin position="1106"/>
        <end position="1139"/>
    </location>
</feature>
<dbReference type="InterPro" id="IPR036871">
    <property type="entry name" value="PX_dom_sf"/>
</dbReference>
<protein>
    <recommendedName>
        <fullName evidence="2">PX domain-containing protein</fullName>
    </recommendedName>
</protein>
<feature type="compositionally biased region" description="Acidic residues" evidence="1">
    <location>
        <begin position="978"/>
        <end position="991"/>
    </location>
</feature>
<dbReference type="SUPFAM" id="SSF64268">
    <property type="entry name" value="PX domain"/>
    <property type="match status" value="1"/>
</dbReference>
<dbReference type="InterPro" id="IPR047168">
    <property type="entry name" value="LEC1-like"/>
</dbReference>
<dbReference type="Proteomes" id="UP000245768">
    <property type="component" value="Unassembled WGS sequence"/>
</dbReference>
<evidence type="ECO:0000313" key="3">
    <source>
        <dbReference type="EMBL" id="PWN93964.1"/>
    </source>
</evidence>
<feature type="compositionally biased region" description="Polar residues" evidence="1">
    <location>
        <begin position="314"/>
        <end position="333"/>
    </location>
</feature>
<dbReference type="CDD" id="cd06869">
    <property type="entry name" value="PX_UP2_fungi"/>
    <property type="match status" value="1"/>
</dbReference>
<dbReference type="PANTHER" id="PTHR47185">
    <property type="entry name" value="PX DOMAIN-CONTAINING PROTEIN YPR097W"/>
    <property type="match status" value="1"/>
</dbReference>
<feature type="region of interest" description="Disordered" evidence="1">
    <location>
        <begin position="958"/>
        <end position="1084"/>
    </location>
</feature>
<dbReference type="Gene3D" id="3.30.1520.10">
    <property type="entry name" value="Phox-like domain"/>
    <property type="match status" value="1"/>
</dbReference>
<dbReference type="EMBL" id="KZ819634">
    <property type="protein sequence ID" value="PWN93964.1"/>
    <property type="molecule type" value="Genomic_DNA"/>
</dbReference>
<organism evidence="3 4">
    <name type="scientific">Acaromyces ingoldii</name>
    <dbReference type="NCBI Taxonomy" id="215250"/>
    <lineage>
        <taxon>Eukaryota</taxon>
        <taxon>Fungi</taxon>
        <taxon>Dikarya</taxon>
        <taxon>Basidiomycota</taxon>
        <taxon>Ustilaginomycotina</taxon>
        <taxon>Exobasidiomycetes</taxon>
        <taxon>Exobasidiales</taxon>
        <taxon>Cryptobasidiaceae</taxon>
        <taxon>Acaromyces</taxon>
    </lineage>
</organism>
<evidence type="ECO:0000313" key="4">
    <source>
        <dbReference type="Proteomes" id="UP000245768"/>
    </source>
</evidence>
<dbReference type="InterPro" id="IPR001683">
    <property type="entry name" value="PX_dom"/>
</dbReference>
<dbReference type="PANTHER" id="PTHR47185:SF1">
    <property type="entry name" value="PX DOMAIN-CONTAINING PROTEIN YPR097W"/>
    <property type="match status" value="1"/>
</dbReference>
<reference evidence="3" key="1">
    <citation type="journal article" date="2018" name="Mol. Biol. Evol.">
        <title>Broad Genomic Sampling Reveals a Smut Pathogenic Ancestry of the Fungal Clade Ustilaginomycotina.</title>
        <authorList>
            <person name="Kijpornyongpan T."/>
            <person name="Mondo S.J."/>
            <person name="Barry K."/>
            <person name="Sandor L."/>
            <person name="Lee J."/>
            <person name="Lipzen A."/>
            <person name="Pangilinan J."/>
            <person name="LaButti K."/>
            <person name="Hainaut M."/>
            <person name="Henrissat B."/>
            <person name="Grigoriev I.V."/>
            <person name="Spatafora J.W."/>
            <person name="Aime M.C."/>
        </authorList>
    </citation>
    <scope>NUCLEOTIDE SEQUENCE [LARGE SCALE GENOMIC DNA]</scope>
    <source>
        <strain evidence="3">MCA 4198</strain>
    </source>
</reference>
<sequence>MEDLKTPLVSTYSQAGAFADAFSQAGHLAAPEQNESKAESDSVEAIARRIPRLRDADDPLKLTPLRAHYLKKTLVKLEVDRELKYLSSSDALSLLGPPFRPSQSSQGVSLPFLRFLFHHFVLTFPFLRSAPPNFFADKVQVFYDRFLERNISGTDDRDEATKRRRITGKASKWTVLLMGAAIHVKGGQGSEEILRIAEQDRGRMIAAQERLRATMPGHQGPFPNAPGAGTFDVNVIGVRTKTTKKGRLGRTRHHDEFIIRTRRPSQPDHFVSRRYGDFARLADTLRMEHPDEGIRRPPGKDRRETEVKGHLHTSESSLDGINEQEVVNSTTPQIGKLALDESDSWTGGESDGRSSIEAGAFSPPHRPSSVPPVRPVPSSPQSRTSHASVPSSPNLGAHAMPKGPLAREKNRLTLRAYLRSLLYNPAISESPTLYSFLLSDPTTLSRDEERDCLAREALDAIRDDEASRFNNEASRRVTELREHLDAFKADLIQRDGLTRIFSTIKATPKVEDLPESYRALLSWGRITLASTLFSIFVGSDTSSDLFAQLKRIHGLMPYFVLRQILRISNPVAMVRAVLDVFLAQPFGQRSLLQRMFTSNLQEEARELGELANSVASKVEDDGLCERIRCYVYAPVEIQTMLREEAERERLDLMTAILRTDKLPAYSSTTAPPEALTRQQVHRVVRSSRAYELYKEYRSNLGRDDVDEGPGAVDEEGWLYEDLHVLLKCLTRLRDKEQLISLVFEGVTSDLLKDIVTIFYSPLAQVYKAANIADSLSDLQAFINDLIKTVEANEELSYTDPGKTVQIFIDLVARHEGRFYSFVHQVHSKGSGLFDGLMHWIELFINFIRGPDMEGVSTGSQRRGIGEVDLEICLPAGGEERRKALAEIDAVVVHAYRLKMIRELKMKRKLADKQVEGAASKLLGGPQSQLGFDPDDDTAFVSAMVENLGVGDAFTDEVEEVEAEEDAEDAHEGARPDHDDDDEGEEEGEDADDTRRSSFSTEQTSDSDVDDSPSRRLSPGSEDDLGAPAPRWQPPPSTVPAFVRNNTVTLQNKDLPPLPIEESPAALKKKRRSKAKPPKPPTLEVIPDMVPLFVEMIRPLLRPARTASATSILSPISTSNPAAGSSSDSVSVNETVTSPASFGGMNSPRQAHEDPANDARPPGSWGW</sequence>
<feature type="domain" description="PX" evidence="2">
    <location>
        <begin position="235"/>
        <end position="444"/>
    </location>
</feature>
<proteinExistence type="predicted"/>
<dbReference type="STRING" id="215250.A0A316YYX9"/>
<dbReference type="Pfam" id="PF12828">
    <property type="entry name" value="PXB"/>
    <property type="match status" value="1"/>
</dbReference>
<dbReference type="GeneID" id="37042613"/>
<dbReference type="InParanoid" id="A0A316YYX9"/>
<dbReference type="PROSITE" id="PS50195">
    <property type="entry name" value="PX"/>
    <property type="match status" value="1"/>
</dbReference>
<dbReference type="AlphaFoldDB" id="A0A316YYX9"/>
<feature type="region of interest" description="Disordered" evidence="1">
    <location>
        <begin position="1105"/>
        <end position="1166"/>
    </location>
</feature>
<feature type="compositionally biased region" description="Basic and acidic residues" evidence="1">
    <location>
        <begin position="284"/>
        <end position="313"/>
    </location>
</feature>
<accession>A0A316YYX9</accession>
<dbReference type="FunCoup" id="A0A316YYX9">
    <property type="interactions" value="16"/>
</dbReference>
<dbReference type="InterPro" id="IPR024554">
    <property type="entry name" value="LEC1-like_C"/>
</dbReference>
<name>A0A316YYX9_9BASI</name>
<gene>
    <name evidence="3" type="ORF">FA10DRAFT_264560</name>
</gene>
<dbReference type="InterPro" id="IPR024555">
    <property type="entry name" value="PX-associated"/>
</dbReference>
<dbReference type="GO" id="GO:0035091">
    <property type="term" value="F:phosphatidylinositol binding"/>
    <property type="evidence" value="ECO:0007669"/>
    <property type="project" value="InterPro"/>
</dbReference>
<feature type="compositionally biased region" description="Acidic residues" evidence="1">
    <location>
        <begin position="958"/>
        <end position="968"/>
    </location>
</feature>
<dbReference type="OrthoDB" id="2117459at2759"/>
<evidence type="ECO:0000256" key="1">
    <source>
        <dbReference type="SAM" id="MobiDB-lite"/>
    </source>
</evidence>
<feature type="compositionally biased region" description="Basic residues" evidence="1">
    <location>
        <begin position="1066"/>
        <end position="1076"/>
    </location>
</feature>
<feature type="region of interest" description="Disordered" evidence="1">
    <location>
        <begin position="284"/>
        <end position="404"/>
    </location>
</feature>
<dbReference type="Pfam" id="PF12825">
    <property type="entry name" value="DUF3818"/>
    <property type="match status" value="1"/>
</dbReference>
<evidence type="ECO:0000259" key="2">
    <source>
        <dbReference type="PROSITE" id="PS50195"/>
    </source>
</evidence>
<keyword evidence="4" id="KW-1185">Reference proteome</keyword>
<feature type="compositionally biased region" description="Pro residues" evidence="1">
    <location>
        <begin position="364"/>
        <end position="378"/>
    </location>
</feature>